<feature type="compositionally biased region" description="Pro residues" evidence="1">
    <location>
        <begin position="1"/>
        <end position="11"/>
    </location>
</feature>
<evidence type="ECO:0008006" key="4">
    <source>
        <dbReference type="Google" id="ProtNLM"/>
    </source>
</evidence>
<organism evidence="2 3">
    <name type="scientific">Xanthomonas albilineans (strain GPE PC73 / CFBP 7063)</name>
    <dbReference type="NCBI Taxonomy" id="380358"/>
    <lineage>
        <taxon>Bacteria</taxon>
        <taxon>Pseudomonadati</taxon>
        <taxon>Pseudomonadota</taxon>
        <taxon>Gammaproteobacteria</taxon>
        <taxon>Lysobacterales</taxon>
        <taxon>Lysobacteraceae</taxon>
        <taxon>Xanthomonas</taxon>
    </lineage>
</organism>
<dbReference type="Proteomes" id="UP000001890">
    <property type="component" value="Chromosome"/>
</dbReference>
<dbReference type="STRING" id="380358.XALC_0310"/>
<accession>D2UAP9</accession>
<evidence type="ECO:0000313" key="3">
    <source>
        <dbReference type="Proteomes" id="UP000001890"/>
    </source>
</evidence>
<keyword evidence="3" id="KW-1185">Reference proteome</keyword>
<protein>
    <recommendedName>
        <fullName evidence="4">DUF3426 domain-containing protein</fullName>
    </recommendedName>
</protein>
<evidence type="ECO:0000256" key="1">
    <source>
        <dbReference type="SAM" id="MobiDB-lite"/>
    </source>
</evidence>
<dbReference type="AlphaFoldDB" id="D2UAP9"/>
<proteinExistence type="predicted"/>
<dbReference type="EMBL" id="FP565176">
    <property type="protein sequence ID" value="CBA14852.1"/>
    <property type="molecule type" value="Genomic_DNA"/>
</dbReference>
<dbReference type="InterPro" id="IPR021834">
    <property type="entry name" value="DUF3426"/>
</dbReference>
<feature type="compositionally biased region" description="Polar residues" evidence="1">
    <location>
        <begin position="47"/>
        <end position="58"/>
    </location>
</feature>
<dbReference type="eggNOG" id="COG1273">
    <property type="taxonomic scope" value="Bacteria"/>
</dbReference>
<dbReference type="Pfam" id="PF11906">
    <property type="entry name" value="DUF3426"/>
    <property type="match status" value="1"/>
</dbReference>
<reference evidence="2 3" key="1">
    <citation type="journal article" date="2009" name="BMC Genomics">
        <title>The complete genome sequence of Xanthomonas albilineans provides new insights into the reductive genome evolution of the xylem-limited Xanthomonadaceae.</title>
        <authorList>
            <person name="Pieretti I."/>
            <person name="Royer M."/>
            <person name="Barbe V."/>
            <person name="Carrere S."/>
            <person name="Koebnik R."/>
            <person name="Cociancich S."/>
            <person name="Couloux A."/>
            <person name="Darrasse A."/>
            <person name="Gouzy J."/>
            <person name="Jacques M.A."/>
            <person name="Lauber E."/>
            <person name="Manceau C."/>
            <person name="Mangenot S."/>
            <person name="Poussier S."/>
            <person name="Segurens B."/>
            <person name="Szurek B."/>
            <person name="Verdier V."/>
            <person name="Arlat M."/>
            <person name="Rott P."/>
        </authorList>
    </citation>
    <scope>NUCLEOTIDE SEQUENCE [LARGE SCALE GENOMIC DNA]</scope>
    <source>
        <strain evidence="3">GPE PC73 / CFBP 7063</strain>
    </source>
</reference>
<name>D2UAP9_XANAP</name>
<dbReference type="KEGG" id="xal:XALC_0310"/>
<sequence length="245" mass="26840">MRMSDPTPPRPSLATLLRQPDRSATHTDAAATSEPGTVADVPAHGASTLQTEPDTADTTPDMLEAITDAATHTLETAPNAAPSFLRRPVLRSRPWQWIALVGLSALLAMQTLIADRQQLSADAHWRPWVTGICKVLHCSVPAWREPRAFTMLSREVRPLPGSDGILLVHATFRNDARWAQAWPLLQLSLADADGRTIGSRVLRPMDYLGSTRPDNDTLEPGQSAQIAFQVREPTAETAAFSFDFY</sequence>
<feature type="region of interest" description="Disordered" evidence="1">
    <location>
        <begin position="1"/>
        <end position="59"/>
    </location>
</feature>
<gene>
    <name evidence="2" type="ordered locus">XALc_0310</name>
</gene>
<evidence type="ECO:0000313" key="2">
    <source>
        <dbReference type="EMBL" id="CBA14852.1"/>
    </source>
</evidence>